<evidence type="ECO:0000256" key="6">
    <source>
        <dbReference type="ARBA" id="ARBA00022989"/>
    </source>
</evidence>
<feature type="transmembrane region" description="Helical" evidence="8">
    <location>
        <begin position="185"/>
        <end position="207"/>
    </location>
</feature>
<feature type="transmembrane region" description="Helical" evidence="8">
    <location>
        <begin position="316"/>
        <end position="335"/>
    </location>
</feature>
<dbReference type="Proteomes" id="UP001523565">
    <property type="component" value="Unassembled WGS sequence"/>
</dbReference>
<evidence type="ECO:0000256" key="7">
    <source>
        <dbReference type="ARBA" id="ARBA00023136"/>
    </source>
</evidence>
<sequence>MENKIKKTKELDILLMVVPLVIVVGLCVLFFLYPEQSTRITDVIRGLLGEKMGWFYMLLGLAVFLSTLFIAFSKFGRIRLGKNDRPLYTNFQWGTMIFTSTMAADILYYSCSEWAMYADEPHLEKLGGMELWSPTYSLFHWGPIPWGFYLILAAAFGFMIHISGRTKQKFSESLRPLLGNKVDGPLGKLVDLCAIFALLAGTATTFSVATPLLTEGICDVFHLNPSAAIHVIILIVIAVIYTAAVLTGFKGILFVAKMCTFLFLGLVFWVLFLSGDTVYIVERGITSIGNMTQNFLSLATNLDPSRESGFVQDWTIFYWAYWLVWCIATPFFIGVISKGRTIKNVILGGYAAGLAGTFTSFIVFGNFGLAKQVKGAVDVVGQLADGISVPQAVLNIFHTLPFAKGAILLLVITMIAFYATTFDTLTMVISMYSYRDLKEGKEPGKRVRAFWAVLFIVLPIGLLQAQSSMYSLQSVAIIAAFPIGVIVILIVFSFFKEASRYITKNKDENVNTNKSIL</sequence>
<evidence type="ECO:0000313" key="10">
    <source>
        <dbReference type="Proteomes" id="UP001523565"/>
    </source>
</evidence>
<feature type="transmembrane region" description="Helical" evidence="8">
    <location>
        <begin position="472"/>
        <end position="495"/>
    </location>
</feature>
<organism evidence="9 10">
    <name type="scientific">Ohessyouella blattaphilus</name>
    <dbReference type="NCBI Taxonomy" id="2949333"/>
    <lineage>
        <taxon>Bacteria</taxon>
        <taxon>Bacillati</taxon>
        <taxon>Bacillota</taxon>
        <taxon>Clostridia</taxon>
        <taxon>Lachnospirales</taxon>
        <taxon>Lachnospiraceae</taxon>
        <taxon>Ohessyouella</taxon>
    </lineage>
</organism>
<evidence type="ECO:0000256" key="3">
    <source>
        <dbReference type="ARBA" id="ARBA00022448"/>
    </source>
</evidence>
<comment type="similarity">
    <text evidence="2">Belongs to the BCCT transporter (TC 2.A.15) family.</text>
</comment>
<comment type="caution">
    <text evidence="9">The sequence shown here is derived from an EMBL/GenBank/DDBJ whole genome shotgun (WGS) entry which is preliminary data.</text>
</comment>
<feature type="transmembrane region" description="Helical" evidence="8">
    <location>
        <begin position="406"/>
        <end position="429"/>
    </location>
</feature>
<keyword evidence="3" id="KW-0813">Transport</keyword>
<protein>
    <submittedName>
        <fullName evidence="9">BCCT family transporter</fullName>
    </submittedName>
</protein>
<dbReference type="RefSeq" id="WP_262068870.1">
    <property type="nucleotide sequence ID" value="NZ_JAMXOC010000008.1"/>
</dbReference>
<keyword evidence="7 8" id="KW-0472">Membrane</keyword>
<name>A0ABT1EH09_9FIRM</name>
<evidence type="ECO:0000256" key="1">
    <source>
        <dbReference type="ARBA" id="ARBA00004651"/>
    </source>
</evidence>
<accession>A0ABT1EH09</accession>
<keyword evidence="5 8" id="KW-0812">Transmembrane</keyword>
<gene>
    <name evidence="9" type="ORF">NK118_06975</name>
</gene>
<feature type="transmembrane region" description="Helical" evidence="8">
    <location>
        <begin position="347"/>
        <end position="369"/>
    </location>
</feature>
<evidence type="ECO:0000256" key="4">
    <source>
        <dbReference type="ARBA" id="ARBA00022475"/>
    </source>
</evidence>
<keyword evidence="10" id="KW-1185">Reference proteome</keyword>
<feature type="transmembrane region" description="Helical" evidence="8">
    <location>
        <begin position="449"/>
        <end position="466"/>
    </location>
</feature>
<feature type="transmembrane region" description="Helical" evidence="8">
    <location>
        <begin position="12"/>
        <end position="33"/>
    </location>
</feature>
<evidence type="ECO:0000256" key="8">
    <source>
        <dbReference type="SAM" id="Phobius"/>
    </source>
</evidence>
<reference evidence="9 10" key="1">
    <citation type="journal article" date="2022" name="Genome Biol. Evol.">
        <title>Host diet, physiology and behaviors set the stage for Lachnospiraceae cladogenesis.</title>
        <authorList>
            <person name="Vera-Ponce De Leon A."/>
            <person name="Schneider M."/>
            <person name="Jahnes B.C."/>
            <person name="Sadowski V."/>
            <person name="Camuy-Velez L.A."/>
            <person name="Duan J."/>
            <person name="Sabree Z.L."/>
        </authorList>
    </citation>
    <scope>NUCLEOTIDE SEQUENCE [LARGE SCALE GENOMIC DNA]</scope>
    <source>
        <strain evidence="9 10">PAL227</strain>
    </source>
</reference>
<feature type="transmembrane region" description="Helical" evidence="8">
    <location>
        <begin position="227"/>
        <end position="249"/>
    </location>
</feature>
<feature type="transmembrane region" description="Helical" evidence="8">
    <location>
        <begin position="146"/>
        <end position="164"/>
    </location>
</feature>
<dbReference type="InterPro" id="IPR000060">
    <property type="entry name" value="BCCT_transptr"/>
</dbReference>
<feature type="transmembrane region" description="Helical" evidence="8">
    <location>
        <begin position="261"/>
        <end position="281"/>
    </location>
</feature>
<evidence type="ECO:0000256" key="5">
    <source>
        <dbReference type="ARBA" id="ARBA00022692"/>
    </source>
</evidence>
<keyword evidence="4" id="KW-1003">Cell membrane</keyword>
<feature type="transmembrane region" description="Helical" evidence="8">
    <location>
        <begin position="53"/>
        <end position="72"/>
    </location>
</feature>
<evidence type="ECO:0000256" key="2">
    <source>
        <dbReference type="ARBA" id="ARBA00005658"/>
    </source>
</evidence>
<dbReference type="Pfam" id="PF02028">
    <property type="entry name" value="BCCT"/>
    <property type="match status" value="1"/>
</dbReference>
<dbReference type="EMBL" id="JAMZFV010000008">
    <property type="protein sequence ID" value="MCP1109989.1"/>
    <property type="molecule type" value="Genomic_DNA"/>
</dbReference>
<dbReference type="PANTHER" id="PTHR30047">
    <property type="entry name" value="HIGH-AFFINITY CHOLINE TRANSPORT PROTEIN-RELATED"/>
    <property type="match status" value="1"/>
</dbReference>
<keyword evidence="6 8" id="KW-1133">Transmembrane helix</keyword>
<comment type="subcellular location">
    <subcellularLocation>
        <location evidence="1">Cell membrane</location>
        <topology evidence="1">Multi-pass membrane protein</topology>
    </subcellularLocation>
</comment>
<proteinExistence type="inferred from homology"/>
<dbReference type="PANTHER" id="PTHR30047:SF7">
    <property type="entry name" value="HIGH-AFFINITY CHOLINE TRANSPORT PROTEIN"/>
    <property type="match status" value="1"/>
</dbReference>
<feature type="transmembrane region" description="Helical" evidence="8">
    <location>
        <begin position="93"/>
        <end position="110"/>
    </location>
</feature>
<evidence type="ECO:0000313" key="9">
    <source>
        <dbReference type="EMBL" id="MCP1109989.1"/>
    </source>
</evidence>